<sequence length="66" mass="7508">MENEPRGVTFGIIAYDVDYDDYADQCGSLNKFGEHSRLKALRKIADYYKSLTDNKLNETLSTKVVS</sequence>
<protein>
    <submittedName>
        <fullName evidence="1">Uncharacterized protein</fullName>
    </submittedName>
</protein>
<proteinExistence type="predicted"/>
<dbReference type="AlphaFoldDB" id="A0AAQ4DL19"/>
<dbReference type="Proteomes" id="UP001321473">
    <property type="component" value="Unassembled WGS sequence"/>
</dbReference>
<evidence type="ECO:0000313" key="1">
    <source>
        <dbReference type="EMBL" id="KAK8763159.1"/>
    </source>
</evidence>
<name>A0AAQ4DL19_AMBAM</name>
<dbReference type="EMBL" id="JARKHS020029557">
    <property type="protein sequence ID" value="KAK8763159.1"/>
    <property type="molecule type" value="Genomic_DNA"/>
</dbReference>
<reference evidence="1 2" key="1">
    <citation type="journal article" date="2023" name="Arcadia Sci">
        <title>De novo assembly of a long-read Amblyomma americanum tick genome.</title>
        <authorList>
            <person name="Chou S."/>
            <person name="Poskanzer K.E."/>
            <person name="Rollins M."/>
            <person name="Thuy-Boun P.S."/>
        </authorList>
    </citation>
    <scope>NUCLEOTIDE SEQUENCE [LARGE SCALE GENOMIC DNA]</scope>
    <source>
        <strain evidence="1">F_SG_1</strain>
        <tissue evidence="1">Salivary glands</tissue>
    </source>
</reference>
<organism evidence="1 2">
    <name type="scientific">Amblyomma americanum</name>
    <name type="common">Lone star tick</name>
    <dbReference type="NCBI Taxonomy" id="6943"/>
    <lineage>
        <taxon>Eukaryota</taxon>
        <taxon>Metazoa</taxon>
        <taxon>Ecdysozoa</taxon>
        <taxon>Arthropoda</taxon>
        <taxon>Chelicerata</taxon>
        <taxon>Arachnida</taxon>
        <taxon>Acari</taxon>
        <taxon>Parasitiformes</taxon>
        <taxon>Ixodida</taxon>
        <taxon>Ixodoidea</taxon>
        <taxon>Ixodidae</taxon>
        <taxon>Amblyomminae</taxon>
        <taxon>Amblyomma</taxon>
    </lineage>
</organism>
<comment type="caution">
    <text evidence="1">The sequence shown here is derived from an EMBL/GenBank/DDBJ whole genome shotgun (WGS) entry which is preliminary data.</text>
</comment>
<evidence type="ECO:0000313" key="2">
    <source>
        <dbReference type="Proteomes" id="UP001321473"/>
    </source>
</evidence>
<accession>A0AAQ4DL19</accession>
<gene>
    <name evidence="1" type="ORF">V5799_034232</name>
</gene>
<keyword evidence="2" id="KW-1185">Reference proteome</keyword>